<protein>
    <submittedName>
        <fullName evidence="2">Uncharacterized protein</fullName>
    </submittedName>
</protein>
<dbReference type="EMBL" id="CM029048">
    <property type="protein sequence ID" value="KAG2578721.1"/>
    <property type="molecule type" value="Genomic_DNA"/>
</dbReference>
<sequence>MALLSDDAEFYLQVGALWVLSATVTITILRGWIRGHGFRPNTSHLFVLSYSLVLAQDALRLLLVHGNIPKPYRCRRCPGDASVPAVRDCILLAALYSRDLAQVADRCFTMLLIAGVSFLGDAIWGERMPPSPSVPERRDLSKVGGIVIEISMLISCVLSCIHGLPVLLQDYMAAAASGRDTAVA</sequence>
<evidence type="ECO:0000256" key="1">
    <source>
        <dbReference type="SAM" id="Phobius"/>
    </source>
</evidence>
<keyword evidence="1" id="KW-0812">Transmembrane</keyword>
<feature type="transmembrane region" description="Helical" evidence="1">
    <location>
        <begin position="108"/>
        <end position="125"/>
    </location>
</feature>
<reference evidence="2" key="1">
    <citation type="submission" date="2020-05" db="EMBL/GenBank/DDBJ databases">
        <title>WGS assembly of Panicum virgatum.</title>
        <authorList>
            <person name="Lovell J.T."/>
            <person name="Jenkins J."/>
            <person name="Shu S."/>
            <person name="Juenger T.E."/>
            <person name="Schmutz J."/>
        </authorList>
    </citation>
    <scope>NUCLEOTIDE SEQUENCE</scope>
    <source>
        <strain evidence="2">AP13</strain>
    </source>
</reference>
<feature type="transmembrane region" description="Helical" evidence="1">
    <location>
        <begin position="146"/>
        <end position="168"/>
    </location>
</feature>
<evidence type="ECO:0000313" key="2">
    <source>
        <dbReference type="EMBL" id="KAG2578721.1"/>
    </source>
</evidence>
<keyword evidence="3" id="KW-1185">Reference proteome</keyword>
<accession>A0A8T0QZP6</accession>
<dbReference type="OrthoDB" id="10484223at2759"/>
<organism evidence="2 3">
    <name type="scientific">Panicum virgatum</name>
    <name type="common">Blackwell switchgrass</name>
    <dbReference type="NCBI Taxonomy" id="38727"/>
    <lineage>
        <taxon>Eukaryota</taxon>
        <taxon>Viridiplantae</taxon>
        <taxon>Streptophyta</taxon>
        <taxon>Embryophyta</taxon>
        <taxon>Tracheophyta</taxon>
        <taxon>Spermatophyta</taxon>
        <taxon>Magnoliopsida</taxon>
        <taxon>Liliopsida</taxon>
        <taxon>Poales</taxon>
        <taxon>Poaceae</taxon>
        <taxon>PACMAD clade</taxon>
        <taxon>Panicoideae</taxon>
        <taxon>Panicodae</taxon>
        <taxon>Paniceae</taxon>
        <taxon>Panicinae</taxon>
        <taxon>Panicum</taxon>
        <taxon>Panicum sect. Hiantes</taxon>
    </lineage>
</organism>
<dbReference type="Proteomes" id="UP000823388">
    <property type="component" value="Chromosome 6N"/>
</dbReference>
<dbReference type="AlphaFoldDB" id="A0A8T0QZP6"/>
<feature type="transmembrane region" description="Helical" evidence="1">
    <location>
        <begin position="12"/>
        <end position="33"/>
    </location>
</feature>
<gene>
    <name evidence="2" type="ORF">PVAP13_6NG115200</name>
</gene>
<keyword evidence="1" id="KW-1133">Transmembrane helix</keyword>
<evidence type="ECO:0000313" key="3">
    <source>
        <dbReference type="Proteomes" id="UP000823388"/>
    </source>
</evidence>
<comment type="caution">
    <text evidence="2">The sequence shown here is derived from an EMBL/GenBank/DDBJ whole genome shotgun (WGS) entry which is preliminary data.</text>
</comment>
<keyword evidence="1" id="KW-0472">Membrane</keyword>
<proteinExistence type="predicted"/>
<name>A0A8T0QZP6_PANVG</name>